<evidence type="ECO:0000256" key="6">
    <source>
        <dbReference type="ARBA" id="ARBA00023251"/>
    </source>
</evidence>
<proteinExistence type="inferred from homology"/>
<evidence type="ECO:0000256" key="1">
    <source>
        <dbReference type="ARBA" id="ARBA00004202"/>
    </source>
</evidence>
<dbReference type="Proteomes" id="UP001500979">
    <property type="component" value="Unassembled WGS sequence"/>
</dbReference>
<dbReference type="PANTHER" id="PTHR42711">
    <property type="entry name" value="ABC TRANSPORTER ATP-BINDING PROTEIN"/>
    <property type="match status" value="1"/>
</dbReference>
<accession>A0ABN3VC78</accession>
<evidence type="ECO:0000256" key="4">
    <source>
        <dbReference type="ARBA" id="ARBA00022741"/>
    </source>
</evidence>
<evidence type="ECO:0000313" key="9">
    <source>
        <dbReference type="Proteomes" id="UP001500979"/>
    </source>
</evidence>
<comment type="caution">
    <text evidence="8">The sequence shown here is derived from an EMBL/GenBank/DDBJ whole genome shotgun (WGS) entry which is preliminary data.</text>
</comment>
<sequence length="225" mass="23705">MDIDGADFLARGITAIGPEGIVFEGIDLRVRPGELGVLTGPGGSGRTAMLLALSGRLRLASGHLEVSGHVLPSQARAVRQLVLPARLRPGFELDEQHTVRGVITERRLISGISRPAVDELLARVGVDPYPSDLIWELHPAERLLLSIALAAAAAPAAIVVDDVEAGLTAAGRTRVWTALRLLVQTGMTVIASSTEAPSGDAVVIRLPRPEYDEPTDVLAWGGGGW</sequence>
<dbReference type="EMBL" id="BAAAUX010000013">
    <property type="protein sequence ID" value="GAA2791076.1"/>
    <property type="molecule type" value="Genomic_DNA"/>
</dbReference>
<keyword evidence="9" id="KW-1185">Reference proteome</keyword>
<dbReference type="RefSeq" id="WP_344680001.1">
    <property type="nucleotide sequence ID" value="NZ_BAAAUX010000013.1"/>
</dbReference>
<feature type="domain" description="ABC transporter" evidence="7">
    <location>
        <begin position="3"/>
        <end position="223"/>
    </location>
</feature>
<evidence type="ECO:0000256" key="2">
    <source>
        <dbReference type="ARBA" id="ARBA00005417"/>
    </source>
</evidence>
<dbReference type="PROSITE" id="PS50893">
    <property type="entry name" value="ABC_TRANSPORTER_2"/>
    <property type="match status" value="1"/>
</dbReference>
<evidence type="ECO:0000259" key="7">
    <source>
        <dbReference type="PROSITE" id="PS50893"/>
    </source>
</evidence>
<reference evidence="8 9" key="1">
    <citation type="journal article" date="2019" name="Int. J. Syst. Evol. Microbiol.">
        <title>The Global Catalogue of Microorganisms (GCM) 10K type strain sequencing project: providing services to taxonomists for standard genome sequencing and annotation.</title>
        <authorList>
            <consortium name="The Broad Institute Genomics Platform"/>
            <consortium name="The Broad Institute Genome Sequencing Center for Infectious Disease"/>
            <person name="Wu L."/>
            <person name="Ma J."/>
        </authorList>
    </citation>
    <scope>NUCLEOTIDE SEQUENCE [LARGE SCALE GENOMIC DNA]</scope>
    <source>
        <strain evidence="8 9">JCM 9383</strain>
    </source>
</reference>
<dbReference type="Gene3D" id="3.40.50.300">
    <property type="entry name" value="P-loop containing nucleotide triphosphate hydrolases"/>
    <property type="match status" value="1"/>
</dbReference>
<gene>
    <name evidence="8" type="ORF">GCM10010470_27290</name>
</gene>
<keyword evidence="6" id="KW-0046">Antibiotic resistance</keyword>
<comment type="subcellular location">
    <subcellularLocation>
        <location evidence="1">Cell membrane</location>
        <topology evidence="1">Peripheral membrane protein</topology>
    </subcellularLocation>
</comment>
<evidence type="ECO:0000256" key="5">
    <source>
        <dbReference type="ARBA" id="ARBA00022840"/>
    </source>
</evidence>
<keyword evidence="3" id="KW-0813">Transport</keyword>
<dbReference type="SUPFAM" id="SSF52540">
    <property type="entry name" value="P-loop containing nucleoside triphosphate hydrolases"/>
    <property type="match status" value="1"/>
</dbReference>
<dbReference type="PANTHER" id="PTHR42711:SF5">
    <property type="entry name" value="ABC TRANSPORTER ATP-BINDING PROTEIN NATA"/>
    <property type="match status" value="1"/>
</dbReference>
<organism evidence="8 9">
    <name type="scientific">Saccharopolyspora taberi</name>
    <dbReference type="NCBI Taxonomy" id="60895"/>
    <lineage>
        <taxon>Bacteria</taxon>
        <taxon>Bacillati</taxon>
        <taxon>Actinomycetota</taxon>
        <taxon>Actinomycetes</taxon>
        <taxon>Pseudonocardiales</taxon>
        <taxon>Pseudonocardiaceae</taxon>
        <taxon>Saccharopolyspora</taxon>
    </lineage>
</organism>
<protein>
    <recommendedName>
        <fullName evidence="7">ABC transporter domain-containing protein</fullName>
    </recommendedName>
</protein>
<comment type="similarity">
    <text evidence="2">Belongs to the ABC transporter superfamily.</text>
</comment>
<dbReference type="InterPro" id="IPR027417">
    <property type="entry name" value="P-loop_NTPase"/>
</dbReference>
<evidence type="ECO:0000256" key="3">
    <source>
        <dbReference type="ARBA" id="ARBA00022448"/>
    </source>
</evidence>
<name>A0ABN3VC78_9PSEU</name>
<keyword evidence="4" id="KW-0547">Nucleotide-binding</keyword>
<keyword evidence="5" id="KW-0067">ATP-binding</keyword>
<evidence type="ECO:0000313" key="8">
    <source>
        <dbReference type="EMBL" id="GAA2791076.1"/>
    </source>
</evidence>
<dbReference type="InterPro" id="IPR003439">
    <property type="entry name" value="ABC_transporter-like_ATP-bd"/>
</dbReference>
<dbReference type="Pfam" id="PF00005">
    <property type="entry name" value="ABC_tran"/>
    <property type="match status" value="1"/>
</dbReference>
<dbReference type="InterPro" id="IPR050763">
    <property type="entry name" value="ABC_transporter_ATP-binding"/>
</dbReference>